<keyword evidence="1" id="KW-0472">Membrane</keyword>
<dbReference type="EMBL" id="CP002690">
    <property type="protein sequence ID" value="AEE14965.1"/>
    <property type="molecule type" value="Genomic_DNA"/>
</dbReference>
<dbReference type="InterPro" id="IPR038587">
    <property type="entry name" value="Ribosomal_eL40_sf"/>
</dbReference>
<feature type="transmembrane region" description="Helical" evidence="1">
    <location>
        <begin position="178"/>
        <end position="199"/>
    </location>
</feature>
<evidence type="ECO:0000313" key="3">
    <source>
        <dbReference type="Proteomes" id="UP000011765"/>
    </source>
</evidence>
<keyword evidence="1" id="KW-0812">Transmembrane</keyword>
<dbReference type="eggNOG" id="COG1552">
    <property type="taxonomic scope" value="Bacteria"/>
</dbReference>
<keyword evidence="1" id="KW-1133">Transmembrane helix</keyword>
<name>M1E8I5_9BACT</name>
<keyword evidence="3" id="KW-1185">Reference proteome</keyword>
<dbReference type="AlphaFoldDB" id="M1E8I5"/>
<evidence type="ECO:0000313" key="2">
    <source>
        <dbReference type="EMBL" id="AEE14965.1"/>
    </source>
</evidence>
<dbReference type="Gene3D" id="4.10.1060.50">
    <property type="match status" value="1"/>
</dbReference>
<dbReference type="KEGG" id="tnr:Thena_1348"/>
<sequence length="252" mass="28968">MLRKKVCKKCNTINFADAKFCRNCGSPLITAPKDIINESNNIKNDDFKLSTPIGGPAWAFQLLLSNWAKKHEEKYSKYINNINKFKPLKTLLYSIVLAKNIYKEFVFDKKNNSLALIYISLYTLNFLIGYIFSLSFKANFLLIAVLLSFTEAIIIFFKILASQFLVYTLIRVSFPSDLFIRLIAITCAPLFISFIPYSWEILKIYIFFTQAIGIRDITNCSTSKSFFISLCLSLVDVIIWGTLSPYIHSIKF</sequence>
<protein>
    <recommendedName>
        <fullName evidence="4">Zinc-ribbon domain-containing protein</fullName>
    </recommendedName>
</protein>
<gene>
    <name evidence="2" type="ORF">Thena_1348</name>
</gene>
<organism evidence="2 3">
    <name type="scientific">Thermodesulfobium narugense DSM 14796</name>
    <dbReference type="NCBI Taxonomy" id="747365"/>
    <lineage>
        <taxon>Bacteria</taxon>
        <taxon>Pseudomonadati</taxon>
        <taxon>Thermodesulfobiota</taxon>
        <taxon>Thermodesulfobiia</taxon>
        <taxon>Thermodesulfobiales</taxon>
        <taxon>Thermodesulfobiaceae</taxon>
        <taxon>Thermodesulfobium</taxon>
    </lineage>
</organism>
<feature type="transmembrane region" description="Helical" evidence="1">
    <location>
        <begin position="113"/>
        <end position="132"/>
    </location>
</feature>
<proteinExistence type="predicted"/>
<feature type="transmembrane region" description="Helical" evidence="1">
    <location>
        <begin position="226"/>
        <end position="247"/>
    </location>
</feature>
<evidence type="ECO:0008006" key="4">
    <source>
        <dbReference type="Google" id="ProtNLM"/>
    </source>
</evidence>
<dbReference type="RefSeq" id="WP_013756686.1">
    <property type="nucleotide sequence ID" value="NC_015499.1"/>
</dbReference>
<evidence type="ECO:0000256" key="1">
    <source>
        <dbReference type="SAM" id="Phobius"/>
    </source>
</evidence>
<dbReference type="STRING" id="747365.Thena_1348"/>
<accession>M1E8I5</accession>
<reference evidence="2 3" key="1">
    <citation type="submission" date="2011-04" db="EMBL/GenBank/DDBJ databases">
        <title>The complete genome of Thermodesulfobium narugense DSM 14796.</title>
        <authorList>
            <consortium name="US DOE Joint Genome Institute (JGI-PGF)"/>
            <person name="Lucas S."/>
            <person name="Han J."/>
            <person name="Lapidus A."/>
            <person name="Bruce D."/>
            <person name="Goodwin L."/>
            <person name="Pitluck S."/>
            <person name="Peters L."/>
            <person name="Kyrpides N."/>
            <person name="Mavromatis K."/>
            <person name="Pagani I."/>
            <person name="Ivanova N."/>
            <person name="Ovchinnikova G."/>
            <person name="Zhang X."/>
            <person name="Saunders L."/>
            <person name="Detter J.C."/>
            <person name="Tapia R."/>
            <person name="Han C."/>
            <person name="Land M."/>
            <person name="Hauser L."/>
            <person name="Markowitz V."/>
            <person name="Cheng J.-F."/>
            <person name="Hugenholtz P."/>
            <person name="Woyke T."/>
            <person name="Wu D."/>
            <person name="Spring S."/>
            <person name="Schroeder M."/>
            <person name="Brambilla E."/>
            <person name="Klenk H.-P."/>
            <person name="Eisen J.A."/>
        </authorList>
    </citation>
    <scope>NUCLEOTIDE SEQUENCE [LARGE SCALE GENOMIC DNA]</scope>
    <source>
        <strain evidence="2 3">DSM 14796</strain>
    </source>
</reference>
<dbReference type="HOGENOM" id="CLU_1102373_0_0_9"/>
<feature type="transmembrane region" description="Helical" evidence="1">
    <location>
        <begin position="138"/>
        <end position="157"/>
    </location>
</feature>
<dbReference type="Proteomes" id="UP000011765">
    <property type="component" value="Chromosome"/>
</dbReference>